<gene>
    <name evidence="2" type="ORF">N0V93_009833</name>
</gene>
<dbReference type="InterPro" id="IPR044053">
    <property type="entry name" value="AsaB-like"/>
</dbReference>
<evidence type="ECO:0000256" key="1">
    <source>
        <dbReference type="ARBA" id="ARBA00023604"/>
    </source>
</evidence>
<comment type="caution">
    <text evidence="2">The sequence shown here is derived from an EMBL/GenBank/DDBJ whole genome shotgun (WGS) entry which is preliminary data.</text>
</comment>
<dbReference type="PANTHER" id="PTHR34598:SF3">
    <property type="entry name" value="OXIDOREDUCTASE AN1597"/>
    <property type="match status" value="1"/>
</dbReference>
<proteinExistence type="inferred from homology"/>
<dbReference type="OrthoDB" id="412788at2759"/>
<dbReference type="EMBL" id="JAPEVB010000007">
    <property type="protein sequence ID" value="KAJ4385405.1"/>
    <property type="molecule type" value="Genomic_DNA"/>
</dbReference>
<protein>
    <recommendedName>
        <fullName evidence="4">Methyltransferase</fullName>
    </recommendedName>
</protein>
<keyword evidence="3" id="KW-1185">Reference proteome</keyword>
<sequence length="291" mass="33428">MLTTHTHFLKRLPLYYEEKPYSLRYTPPAGFPRANIEVERRDIQVEDIRPHVASLTLAQDGCELLPIVSRMRYADFDNDETIKAVYLREVADELCRRLGAQRVQVFEHTVRRRHAEFPISTGEAYQWNQPTSIAHVDTTLPWALDMARKLNPGNEAILQHRIQCVNIWKPLQGPVRDWPLALCHPSSVNSKIDFEPCDLVYPDYVVENRQVYHSERLRWMYLKDQGPDEAWVFSQADSMSGTVTNVAHTACPISDSTTHDTAEPVRPRESIEVRALVLYGGFGSNDEVGKQ</sequence>
<evidence type="ECO:0000313" key="3">
    <source>
        <dbReference type="Proteomes" id="UP001140453"/>
    </source>
</evidence>
<accession>A0A9W9CSQ2</accession>
<reference evidence="2" key="1">
    <citation type="submission" date="2022-10" db="EMBL/GenBank/DDBJ databases">
        <title>Tapping the CABI collections for fungal endophytes: first genome assemblies for Collariella, Neodidymelliopsis, Ascochyta clinopodiicola, Didymella pomorum, Didymosphaeria variabile, Neocosmospora piperis and Neocucurbitaria cava.</title>
        <authorList>
            <person name="Hill R."/>
        </authorList>
    </citation>
    <scope>NUCLEOTIDE SEQUENCE</scope>
    <source>
        <strain evidence="2">IMI 355082</strain>
    </source>
</reference>
<evidence type="ECO:0008006" key="4">
    <source>
        <dbReference type="Google" id="ProtNLM"/>
    </source>
</evidence>
<dbReference type="Proteomes" id="UP001140453">
    <property type="component" value="Unassembled WGS sequence"/>
</dbReference>
<dbReference type="AlphaFoldDB" id="A0A9W9CSQ2"/>
<dbReference type="NCBIfam" id="NF041278">
    <property type="entry name" value="CmcJ_NvfI_EfuI"/>
    <property type="match status" value="1"/>
</dbReference>
<dbReference type="PANTHER" id="PTHR34598">
    <property type="entry name" value="BLL6449 PROTEIN"/>
    <property type="match status" value="1"/>
</dbReference>
<organism evidence="2 3">
    <name type="scientific">Gnomoniopsis smithogilvyi</name>
    <dbReference type="NCBI Taxonomy" id="1191159"/>
    <lineage>
        <taxon>Eukaryota</taxon>
        <taxon>Fungi</taxon>
        <taxon>Dikarya</taxon>
        <taxon>Ascomycota</taxon>
        <taxon>Pezizomycotina</taxon>
        <taxon>Sordariomycetes</taxon>
        <taxon>Sordariomycetidae</taxon>
        <taxon>Diaporthales</taxon>
        <taxon>Gnomoniaceae</taxon>
        <taxon>Gnomoniopsis</taxon>
    </lineage>
</organism>
<comment type="similarity">
    <text evidence="1">Belongs to the asaB hydroxylase/desaturase family.</text>
</comment>
<evidence type="ECO:0000313" key="2">
    <source>
        <dbReference type="EMBL" id="KAJ4385405.1"/>
    </source>
</evidence>
<dbReference type="GO" id="GO:0016491">
    <property type="term" value="F:oxidoreductase activity"/>
    <property type="evidence" value="ECO:0007669"/>
    <property type="project" value="InterPro"/>
</dbReference>
<name>A0A9W9CSQ2_9PEZI</name>